<feature type="compositionally biased region" description="Basic and acidic residues" evidence="11">
    <location>
        <begin position="255"/>
        <end position="276"/>
    </location>
</feature>
<evidence type="ECO:0000256" key="10">
    <source>
        <dbReference type="RuleBase" id="RU368027"/>
    </source>
</evidence>
<feature type="region of interest" description="Disordered" evidence="11">
    <location>
        <begin position="106"/>
        <end position="199"/>
    </location>
</feature>
<evidence type="ECO:0000256" key="9">
    <source>
        <dbReference type="ARBA" id="ARBA00025053"/>
    </source>
</evidence>
<comment type="caution">
    <text evidence="12">The sequence shown here is derived from an EMBL/GenBank/DDBJ whole genome shotgun (WGS) entry which is preliminary data.</text>
</comment>
<evidence type="ECO:0000256" key="2">
    <source>
        <dbReference type="ARBA" id="ARBA00009418"/>
    </source>
</evidence>
<organism evidence="12 13">
    <name type="scientific">Rhypophila decipiens</name>
    <dbReference type="NCBI Taxonomy" id="261697"/>
    <lineage>
        <taxon>Eukaryota</taxon>
        <taxon>Fungi</taxon>
        <taxon>Dikarya</taxon>
        <taxon>Ascomycota</taxon>
        <taxon>Pezizomycotina</taxon>
        <taxon>Sordariomycetes</taxon>
        <taxon>Sordariomycetidae</taxon>
        <taxon>Sordariales</taxon>
        <taxon>Naviculisporaceae</taxon>
        <taxon>Rhypophila</taxon>
    </lineage>
</organism>
<keyword evidence="4 10" id="KW-0690">Ribosome biogenesis</keyword>
<feature type="region of interest" description="Disordered" evidence="11">
    <location>
        <begin position="1"/>
        <end position="92"/>
    </location>
</feature>
<reference evidence="12" key="2">
    <citation type="submission" date="2023-05" db="EMBL/GenBank/DDBJ databases">
        <authorList>
            <consortium name="Lawrence Berkeley National Laboratory"/>
            <person name="Steindorff A."/>
            <person name="Hensen N."/>
            <person name="Bonometti L."/>
            <person name="Westerberg I."/>
            <person name="Brannstrom I.O."/>
            <person name="Guillou S."/>
            <person name="Cros-Aarteil S."/>
            <person name="Calhoun S."/>
            <person name="Haridas S."/>
            <person name="Kuo A."/>
            <person name="Mondo S."/>
            <person name="Pangilinan J."/>
            <person name="Riley R."/>
            <person name="Labutti K."/>
            <person name="Andreopoulos B."/>
            <person name="Lipzen A."/>
            <person name="Chen C."/>
            <person name="Yanf M."/>
            <person name="Daum C."/>
            <person name="Ng V."/>
            <person name="Clum A."/>
            <person name="Ohm R."/>
            <person name="Martin F."/>
            <person name="Silar P."/>
            <person name="Natvig D."/>
            <person name="Lalanne C."/>
            <person name="Gautier V."/>
            <person name="Ament-Velasquez S.L."/>
            <person name="Kruys A."/>
            <person name="Hutchinson M.I."/>
            <person name="Powell A.J."/>
            <person name="Barry K."/>
            <person name="Miller A.N."/>
            <person name="Grigoriev I.V."/>
            <person name="Debuchy R."/>
            <person name="Gladieux P."/>
            <person name="Thoren M.H."/>
            <person name="Johannesson H."/>
        </authorList>
    </citation>
    <scope>NUCLEOTIDE SEQUENCE</scope>
    <source>
        <strain evidence="12">PSN293</strain>
    </source>
</reference>
<keyword evidence="13" id="KW-1185">Reference proteome</keyword>
<comment type="subcellular location">
    <subcellularLocation>
        <location evidence="1 10">Nucleus</location>
        <location evidence="1 10">Nucleolus</location>
    </subcellularLocation>
</comment>
<dbReference type="Proteomes" id="UP001301769">
    <property type="component" value="Unassembled WGS sequence"/>
</dbReference>
<dbReference type="Pfam" id="PF06102">
    <property type="entry name" value="RRP36"/>
    <property type="match status" value="1"/>
</dbReference>
<feature type="region of interest" description="Disordered" evidence="11">
    <location>
        <begin position="304"/>
        <end position="336"/>
    </location>
</feature>
<dbReference type="GO" id="GO:0000462">
    <property type="term" value="P:maturation of SSU-rRNA from tricistronic rRNA transcript (SSU-rRNA, 5.8S rRNA, LSU-rRNA)"/>
    <property type="evidence" value="ECO:0007669"/>
    <property type="project" value="TreeGrafter"/>
</dbReference>
<dbReference type="PANTHER" id="PTHR21738:SF0">
    <property type="entry name" value="RIBOSOMAL RNA PROCESSING PROTEIN 36 HOMOLOG"/>
    <property type="match status" value="1"/>
</dbReference>
<keyword evidence="8 10" id="KW-0687">Ribonucleoprotein</keyword>
<keyword evidence="5 10" id="KW-0698">rRNA processing</keyword>
<comment type="similarity">
    <text evidence="2 10">Belongs to the RRP36 family.</text>
</comment>
<dbReference type="InterPro" id="IPR009292">
    <property type="entry name" value="RRP36"/>
</dbReference>
<feature type="compositionally biased region" description="Acidic residues" evidence="11">
    <location>
        <begin position="29"/>
        <end position="76"/>
    </location>
</feature>
<reference evidence="12" key="1">
    <citation type="journal article" date="2023" name="Mol. Phylogenet. Evol.">
        <title>Genome-scale phylogeny and comparative genomics of the fungal order Sordariales.</title>
        <authorList>
            <person name="Hensen N."/>
            <person name="Bonometti L."/>
            <person name="Westerberg I."/>
            <person name="Brannstrom I.O."/>
            <person name="Guillou S."/>
            <person name="Cros-Aarteil S."/>
            <person name="Calhoun S."/>
            <person name="Haridas S."/>
            <person name="Kuo A."/>
            <person name="Mondo S."/>
            <person name="Pangilinan J."/>
            <person name="Riley R."/>
            <person name="LaButti K."/>
            <person name="Andreopoulos B."/>
            <person name="Lipzen A."/>
            <person name="Chen C."/>
            <person name="Yan M."/>
            <person name="Daum C."/>
            <person name="Ng V."/>
            <person name="Clum A."/>
            <person name="Steindorff A."/>
            <person name="Ohm R.A."/>
            <person name="Martin F."/>
            <person name="Silar P."/>
            <person name="Natvig D.O."/>
            <person name="Lalanne C."/>
            <person name="Gautier V."/>
            <person name="Ament-Velasquez S.L."/>
            <person name="Kruys A."/>
            <person name="Hutchinson M.I."/>
            <person name="Powell A.J."/>
            <person name="Barry K."/>
            <person name="Miller A.N."/>
            <person name="Grigoriev I.V."/>
            <person name="Debuchy R."/>
            <person name="Gladieux P."/>
            <person name="Hiltunen Thoren M."/>
            <person name="Johannesson H."/>
        </authorList>
    </citation>
    <scope>NUCLEOTIDE SEQUENCE</scope>
    <source>
        <strain evidence="12">PSN293</strain>
    </source>
</reference>
<accession>A0AAN7BAB1</accession>
<evidence type="ECO:0000313" key="12">
    <source>
        <dbReference type="EMBL" id="KAK4215902.1"/>
    </source>
</evidence>
<keyword evidence="6" id="KW-0175">Coiled coil</keyword>
<comment type="function">
    <text evidence="9 10">Component of the 90S pre-ribosome involved in the maturation of rRNAs. Required for early cleavages of the pre-RNAs in the 40S ribosomal subunit maturation pathway.</text>
</comment>
<dbReference type="EMBL" id="MU858074">
    <property type="protein sequence ID" value="KAK4215902.1"/>
    <property type="molecule type" value="Genomic_DNA"/>
</dbReference>
<gene>
    <name evidence="12" type="ORF">QBC37DRAFT_418033</name>
</gene>
<evidence type="ECO:0000256" key="6">
    <source>
        <dbReference type="ARBA" id="ARBA00023054"/>
    </source>
</evidence>
<feature type="region of interest" description="Disordered" evidence="11">
    <location>
        <begin position="227"/>
        <end position="282"/>
    </location>
</feature>
<proteinExistence type="inferred from homology"/>
<dbReference type="GO" id="GO:0005730">
    <property type="term" value="C:nucleolus"/>
    <property type="evidence" value="ECO:0007669"/>
    <property type="project" value="UniProtKB-SubCell"/>
</dbReference>
<evidence type="ECO:0000256" key="4">
    <source>
        <dbReference type="ARBA" id="ARBA00022517"/>
    </source>
</evidence>
<evidence type="ECO:0000256" key="11">
    <source>
        <dbReference type="SAM" id="MobiDB-lite"/>
    </source>
</evidence>
<evidence type="ECO:0000256" key="7">
    <source>
        <dbReference type="ARBA" id="ARBA00023242"/>
    </source>
</evidence>
<evidence type="ECO:0000256" key="8">
    <source>
        <dbReference type="ARBA" id="ARBA00023274"/>
    </source>
</evidence>
<name>A0AAN7BAB1_9PEZI</name>
<evidence type="ECO:0000256" key="1">
    <source>
        <dbReference type="ARBA" id="ARBA00004604"/>
    </source>
</evidence>
<comment type="subunit">
    <text evidence="3 10">Associates with 90S and pre-40S pre-ribosomal particles.</text>
</comment>
<feature type="compositionally biased region" description="Basic and acidic residues" evidence="11">
    <location>
        <begin position="318"/>
        <end position="336"/>
    </location>
</feature>
<feature type="compositionally biased region" description="Basic and acidic residues" evidence="11">
    <location>
        <begin position="171"/>
        <end position="187"/>
    </location>
</feature>
<feature type="compositionally biased region" description="Basic and acidic residues" evidence="11">
    <location>
        <begin position="227"/>
        <end position="241"/>
    </location>
</feature>
<dbReference type="PANTHER" id="PTHR21738">
    <property type="entry name" value="RIBOSOMAL RNA PROCESSING PROTEIN 36 HOMOLOG"/>
    <property type="match status" value="1"/>
</dbReference>
<dbReference type="AlphaFoldDB" id="A0AAN7BAB1"/>
<dbReference type="GO" id="GO:0030686">
    <property type="term" value="C:90S preribosome"/>
    <property type="evidence" value="ECO:0007669"/>
    <property type="project" value="TreeGrafter"/>
</dbReference>
<evidence type="ECO:0000313" key="13">
    <source>
        <dbReference type="Proteomes" id="UP001301769"/>
    </source>
</evidence>
<keyword evidence="7 10" id="KW-0539">Nucleus</keyword>
<protein>
    <recommendedName>
        <fullName evidence="10">rRNA biogenesis protein RRP36</fullName>
    </recommendedName>
</protein>
<evidence type="ECO:0000256" key="3">
    <source>
        <dbReference type="ARBA" id="ARBA00011167"/>
    </source>
</evidence>
<sequence>MSSIKRKAPTGAGLGGLLQRRVKARTEPDPESDIEHDDSDEGPSEEDVGSEEGSGSEEDDDAASGSEEDSDAESEGSSDGGVSRARKSAAEAAAQLSFGALLRAQASLDAPGKKKRRGSNESADPDSENEAPTHRKGFKEEFKTAKNSTKPLKRSSKHAPVEMTSKKPVSRKRDFIEVPKVQARDPRFGPLGQGHGYSAPIDEAKLRKAYSFLDDYQEDEMRQLREAIKKTKDPLEKEKLSRALMSMDSKKKARERKDKERQLLEEHRKQEKELVKQGKQPFYLKKSEQKKRLLVEQFAGMKKGQVDKAIEKKRKKVAGREKKALPYGRRTGEDRH</sequence>
<evidence type="ECO:0000256" key="5">
    <source>
        <dbReference type="ARBA" id="ARBA00022552"/>
    </source>
</evidence>